<gene>
    <name evidence="1" type="ORF">CLV67_12757</name>
</gene>
<reference evidence="1 2" key="1">
    <citation type="submission" date="2018-03" db="EMBL/GenBank/DDBJ databases">
        <title>Genomic Encyclopedia of Archaeal and Bacterial Type Strains, Phase II (KMG-II): from individual species to whole genera.</title>
        <authorList>
            <person name="Goeker M."/>
        </authorList>
    </citation>
    <scope>NUCLEOTIDE SEQUENCE [LARGE SCALE GENOMIC DNA]</scope>
    <source>
        <strain evidence="1 2">DSM 43146</strain>
    </source>
</reference>
<protein>
    <submittedName>
        <fullName evidence="1">Uncharacterized protein</fullName>
    </submittedName>
</protein>
<comment type="caution">
    <text evidence="1">The sequence shown here is derived from an EMBL/GenBank/DDBJ whole genome shotgun (WGS) entry which is preliminary data.</text>
</comment>
<proteinExistence type="predicted"/>
<keyword evidence="2" id="KW-1185">Reference proteome</keyword>
<sequence length="51" mass="5820">MVVEVEELFLHCTQAPKRAGLWDPEKWPDPSTVPTAGQIWKSHLTHIEGRP</sequence>
<organism evidence="1 2">
    <name type="scientific">Actinoplanes italicus</name>
    <dbReference type="NCBI Taxonomy" id="113567"/>
    <lineage>
        <taxon>Bacteria</taxon>
        <taxon>Bacillati</taxon>
        <taxon>Actinomycetota</taxon>
        <taxon>Actinomycetes</taxon>
        <taxon>Micromonosporales</taxon>
        <taxon>Micromonosporaceae</taxon>
        <taxon>Actinoplanes</taxon>
    </lineage>
</organism>
<dbReference type="AlphaFoldDB" id="A0A2T0JXA3"/>
<evidence type="ECO:0000313" key="1">
    <source>
        <dbReference type="EMBL" id="PRX12634.1"/>
    </source>
</evidence>
<dbReference type="Proteomes" id="UP000239415">
    <property type="component" value="Unassembled WGS sequence"/>
</dbReference>
<name>A0A2T0JXA3_9ACTN</name>
<accession>A0A2T0JXA3</accession>
<dbReference type="EMBL" id="PVMZ01000027">
    <property type="protein sequence ID" value="PRX12634.1"/>
    <property type="molecule type" value="Genomic_DNA"/>
</dbReference>
<dbReference type="RefSeq" id="WP_239166827.1">
    <property type="nucleotide sequence ID" value="NZ_BOMO01000152.1"/>
</dbReference>
<evidence type="ECO:0000313" key="2">
    <source>
        <dbReference type="Proteomes" id="UP000239415"/>
    </source>
</evidence>